<gene>
    <name evidence="3" type="ORF">BDV28DRAFT_137442</name>
</gene>
<protein>
    <recommendedName>
        <fullName evidence="2">PD-(D/E)XK nuclease-like domain-containing protein</fullName>
    </recommendedName>
</protein>
<dbReference type="AlphaFoldDB" id="A0A5N6Z0T4"/>
<feature type="region of interest" description="Disordered" evidence="1">
    <location>
        <begin position="21"/>
        <end position="91"/>
    </location>
</feature>
<dbReference type="InterPro" id="IPR046797">
    <property type="entry name" value="PDDEXK_12"/>
</dbReference>
<sequence>MNVASWLEELPDTLRSIRPEDLLSSNLTTSPSQVERQKRARSSSRQPSPSKRRRADVDDTDQRTSVTSDISISDRTKLRSSASNPSRQVSPTRDIFNQLRLAKPAIICEPQASGFIPNAVLSLRKRLTDGFGQKIIPRGLESRIRASDPAGAEDIPDSAYFDSTHISDTALDAMWRDLEEIRLEARYCDIYGKDENAWCLDVVQPILRSSLKDKPQLQLTNVQSQQIDGDLLPIVKNNLTRINKKADYSFSFSCRDPEVCDLYERVSLGGPGYQLSHTTDAFTKRTILFSGIEVKADDGGKKEALAQLAIWLSANLERLVRLGELVQGTPVLDPTNWLFPTVGHTVIGHDWFTYIAYRVGNEVHVVGPISSVLVDTRSTYGILKLRDLEHRVNEYAISEYWPWIRKEVLYPLATLGE</sequence>
<evidence type="ECO:0000313" key="3">
    <source>
        <dbReference type="EMBL" id="KAE8351284.1"/>
    </source>
</evidence>
<keyword evidence="4" id="KW-1185">Reference proteome</keyword>
<feature type="compositionally biased region" description="Polar residues" evidence="1">
    <location>
        <begin position="78"/>
        <end position="91"/>
    </location>
</feature>
<accession>A0A5N6Z0T4</accession>
<evidence type="ECO:0000313" key="4">
    <source>
        <dbReference type="Proteomes" id="UP000327118"/>
    </source>
</evidence>
<evidence type="ECO:0000256" key="1">
    <source>
        <dbReference type="SAM" id="MobiDB-lite"/>
    </source>
</evidence>
<feature type="domain" description="PD-(D/E)XK nuclease-like" evidence="2">
    <location>
        <begin position="149"/>
        <end position="401"/>
    </location>
</feature>
<dbReference type="Proteomes" id="UP000327118">
    <property type="component" value="Unassembled WGS sequence"/>
</dbReference>
<name>A0A5N6Z0T4_9EURO</name>
<dbReference type="EMBL" id="ML739178">
    <property type="protein sequence ID" value="KAE8351284.1"/>
    <property type="molecule type" value="Genomic_DNA"/>
</dbReference>
<evidence type="ECO:0000259" key="2">
    <source>
        <dbReference type="Pfam" id="PF20516"/>
    </source>
</evidence>
<reference evidence="4" key="1">
    <citation type="submission" date="2019-04" db="EMBL/GenBank/DDBJ databases">
        <title>Friends and foes A comparative genomics studyof 23 Aspergillus species from section Flavi.</title>
        <authorList>
            <consortium name="DOE Joint Genome Institute"/>
            <person name="Kjaerbolling I."/>
            <person name="Vesth T."/>
            <person name="Frisvad J.C."/>
            <person name="Nybo J.L."/>
            <person name="Theobald S."/>
            <person name="Kildgaard S."/>
            <person name="Isbrandt T."/>
            <person name="Kuo A."/>
            <person name="Sato A."/>
            <person name="Lyhne E.K."/>
            <person name="Kogle M.E."/>
            <person name="Wiebenga A."/>
            <person name="Kun R.S."/>
            <person name="Lubbers R.J."/>
            <person name="Makela M.R."/>
            <person name="Barry K."/>
            <person name="Chovatia M."/>
            <person name="Clum A."/>
            <person name="Daum C."/>
            <person name="Haridas S."/>
            <person name="He G."/>
            <person name="LaButti K."/>
            <person name="Lipzen A."/>
            <person name="Mondo S."/>
            <person name="Riley R."/>
            <person name="Salamov A."/>
            <person name="Simmons B.A."/>
            <person name="Magnuson J.K."/>
            <person name="Henrissat B."/>
            <person name="Mortensen U.H."/>
            <person name="Larsen T.O."/>
            <person name="Devries R.P."/>
            <person name="Grigoriev I.V."/>
            <person name="Machida M."/>
            <person name="Baker S.E."/>
            <person name="Andersen M.R."/>
        </authorList>
    </citation>
    <scope>NUCLEOTIDE SEQUENCE [LARGE SCALE GENOMIC DNA]</scope>
    <source>
        <strain evidence="4">CBS 553.77</strain>
    </source>
</reference>
<feature type="compositionally biased region" description="Polar residues" evidence="1">
    <location>
        <begin position="23"/>
        <end position="34"/>
    </location>
</feature>
<proteinExistence type="predicted"/>
<dbReference type="OrthoDB" id="4161186at2759"/>
<dbReference type="Pfam" id="PF20516">
    <property type="entry name" value="PDDEXK_12"/>
    <property type="match status" value="1"/>
</dbReference>
<organism evidence="3 4">
    <name type="scientific">Aspergillus coremiiformis</name>
    <dbReference type="NCBI Taxonomy" id="138285"/>
    <lineage>
        <taxon>Eukaryota</taxon>
        <taxon>Fungi</taxon>
        <taxon>Dikarya</taxon>
        <taxon>Ascomycota</taxon>
        <taxon>Pezizomycotina</taxon>
        <taxon>Eurotiomycetes</taxon>
        <taxon>Eurotiomycetidae</taxon>
        <taxon>Eurotiales</taxon>
        <taxon>Aspergillaceae</taxon>
        <taxon>Aspergillus</taxon>
        <taxon>Aspergillus subgen. Circumdati</taxon>
    </lineage>
</organism>